<reference evidence="2" key="1">
    <citation type="submission" date="2023-06" db="EMBL/GenBank/DDBJ databases">
        <title>Survivors Of The Sea: Transcriptome response of Skeletonema marinoi to long-term dormancy.</title>
        <authorList>
            <person name="Pinder M.I.M."/>
            <person name="Kourtchenko O."/>
            <person name="Robertson E.K."/>
            <person name="Larsson T."/>
            <person name="Maumus F."/>
            <person name="Osuna-Cruz C.M."/>
            <person name="Vancaester E."/>
            <person name="Stenow R."/>
            <person name="Vandepoele K."/>
            <person name="Ploug H."/>
            <person name="Bruchert V."/>
            <person name="Godhe A."/>
            <person name="Topel M."/>
        </authorList>
    </citation>
    <scope>NUCLEOTIDE SEQUENCE</scope>
    <source>
        <strain evidence="2">R05AC</strain>
    </source>
</reference>
<sequence length="448" mass="51259">MGTDNGNRGRRTKRSKTFHLLLVRILRYVIDTSKRLRCILSIVAITFFTRLFIYSSYKILPSPELLFFDSFDPSSSDLGPSIPAQCKDVIQQVYRCQDEATNTIVLGCHRRWCNSFGHCNECAGIGDRFFNYAMHHIQHAYSGDYPGLLQQQIPSMMQNSNNTTKTCNLKVQFDYPAQGITTVKSAVYQDPAGWLGELFRYRSYMKIGHTFKPQFLLGSTSPPRTIVGHMMSNFDWHSATTRASLPFKTTDWSGCLFHAYFRPNYYLERDLEYHQTQLNGGTAIKDSDTAIISIHFRVGDGLSFKQLELHEDVRLSNSKTLEDGWEEMKQCARELVNSSPEYSDKKHIRFVLASDSLDVKRLARNDAEFDVYTTDITPSNFRQSPSKDADAWMELFLLSRQDGLVMNSVADVKAYKGRVSYASKGSAFSLLVEKIGFFRKHQVRVCKI</sequence>
<evidence type="ECO:0000313" key="3">
    <source>
        <dbReference type="Proteomes" id="UP001224775"/>
    </source>
</evidence>
<keyword evidence="1" id="KW-0472">Membrane</keyword>
<feature type="transmembrane region" description="Helical" evidence="1">
    <location>
        <begin position="36"/>
        <end position="57"/>
    </location>
</feature>
<evidence type="ECO:0000256" key="1">
    <source>
        <dbReference type="SAM" id="Phobius"/>
    </source>
</evidence>
<gene>
    <name evidence="2" type="ORF">QTG54_007480</name>
</gene>
<keyword evidence="3" id="KW-1185">Reference proteome</keyword>
<proteinExistence type="predicted"/>
<accession>A0AAD8YAG8</accession>
<evidence type="ECO:0000313" key="2">
    <source>
        <dbReference type="EMBL" id="KAK1741907.1"/>
    </source>
</evidence>
<keyword evidence="1" id="KW-1133">Transmembrane helix</keyword>
<dbReference type="AlphaFoldDB" id="A0AAD8YAG8"/>
<comment type="caution">
    <text evidence="2">The sequence shown here is derived from an EMBL/GenBank/DDBJ whole genome shotgun (WGS) entry which is preliminary data.</text>
</comment>
<dbReference type="Gene3D" id="3.40.50.11350">
    <property type="match status" value="1"/>
</dbReference>
<keyword evidence="1" id="KW-0812">Transmembrane</keyword>
<protein>
    <submittedName>
        <fullName evidence="2">Uncharacterized protein</fullName>
    </submittedName>
</protein>
<name>A0AAD8YAG8_9STRA</name>
<organism evidence="2 3">
    <name type="scientific">Skeletonema marinoi</name>
    <dbReference type="NCBI Taxonomy" id="267567"/>
    <lineage>
        <taxon>Eukaryota</taxon>
        <taxon>Sar</taxon>
        <taxon>Stramenopiles</taxon>
        <taxon>Ochrophyta</taxon>
        <taxon>Bacillariophyta</taxon>
        <taxon>Coscinodiscophyceae</taxon>
        <taxon>Thalassiosirophycidae</taxon>
        <taxon>Thalassiosirales</taxon>
        <taxon>Skeletonemataceae</taxon>
        <taxon>Skeletonema</taxon>
        <taxon>Skeletonema marinoi-dohrnii complex</taxon>
    </lineage>
</organism>
<dbReference type="Proteomes" id="UP001224775">
    <property type="component" value="Unassembled WGS sequence"/>
</dbReference>
<dbReference type="EMBL" id="JATAAI010000012">
    <property type="protein sequence ID" value="KAK1741907.1"/>
    <property type="molecule type" value="Genomic_DNA"/>
</dbReference>